<evidence type="ECO:0000256" key="7">
    <source>
        <dbReference type="ARBA" id="ARBA00023136"/>
    </source>
</evidence>
<proteinExistence type="inferred from homology"/>
<keyword evidence="6" id="KW-0333">Golgi apparatus</keyword>
<gene>
    <name evidence="12" type="primary">COG3</name>
    <name evidence="12" type="ORF">EIP91_005614</name>
</gene>
<feature type="region of interest" description="Disordered" evidence="9">
    <location>
        <begin position="1"/>
        <end position="30"/>
    </location>
</feature>
<dbReference type="GO" id="GO:0006891">
    <property type="term" value="P:intra-Golgi vesicle-mediated transport"/>
    <property type="evidence" value="ECO:0007669"/>
    <property type="project" value="TreeGrafter"/>
</dbReference>
<sequence>MYTDLNDHLPSPARMASTSRRPPPVATITPHTKPVISVEEWEAKAPLGEVESRSVNVVKAASEHIPLPQKFSGDDTNALSRPSSPALRNKLQPGLVASSSSRPATPNPFGAGSPHTSSRTPAHHVLHPKHPIQTPQQFYDWFALIDRSVAHSQEAHFRAHLSRVAEHLDTCDTLLKRIDEVDSEVEGMLQGWRGVEEGGKSLKDACEQLLEERDNLIYTTEAIGERLEYFQELEQATRMLNHPGESLVLQTDFLYMVERVDICIDYLKAHRHFREAELYLLRFQQCMTRAMTLIKMYFVGSLRALTADISRRMSEREVSATAQTHLLYTRFMTVSGQLAPLLGELERRAAAHPEDLSSLLAECHTAYFTARKSLLVGRLTEEIRGLDPTRTELVELTRTGCSYLKQLCTDEFDLFRAFFNSGEDLLYQYLENLCDYLYDDLRPRILHEPRLTALCEVCTVLQALMVLDVPVADLDEDEDEDELTVEFDKPKKKGLKTLHISHLLQMVLQDAQTRLFFKAQSVIQSEIRYYTPKAEDLAYPEKLVAARKPVSGTEIKEKESVSQLFRFKSLDRQDTWYPTLRKTVWVLSQLHDFVKPAIFDDIAQEAVNLCRQSLVIAADNLRSSNKSSPHDAQLFLVRHLLILKEMTSNLDFTVKDADRKVDLTGVTDTLTSMLGKTTSLLPNALFASLGMPREENLTDVKHGIDHELKRACEDVIASSADPVCKPLQTWLDRVASFKAMPGAQNQPIGSQPWATQEAITSVLTAFQEACHRDLHIYVARLRLYLEDDRTVNVLLKHVQDRIVDEYTEFKMTVMRELGTGLGELGSEEAVRLLLQDVCDNGESAGPSTSS</sequence>
<evidence type="ECO:0000256" key="9">
    <source>
        <dbReference type="SAM" id="MobiDB-lite"/>
    </source>
</evidence>
<name>A0A4R0R9T7_9APHY</name>
<evidence type="ECO:0000259" key="10">
    <source>
        <dbReference type="Pfam" id="PF04136"/>
    </source>
</evidence>
<dbReference type="GO" id="GO:0017119">
    <property type="term" value="C:Golgi transport complex"/>
    <property type="evidence" value="ECO:0007669"/>
    <property type="project" value="TreeGrafter"/>
</dbReference>
<evidence type="ECO:0000256" key="6">
    <source>
        <dbReference type="ARBA" id="ARBA00023034"/>
    </source>
</evidence>
<evidence type="ECO:0000256" key="1">
    <source>
        <dbReference type="ARBA" id="ARBA00004395"/>
    </source>
</evidence>
<feature type="compositionally biased region" description="Polar residues" evidence="9">
    <location>
        <begin position="74"/>
        <end position="83"/>
    </location>
</feature>
<evidence type="ECO:0000256" key="2">
    <source>
        <dbReference type="ARBA" id="ARBA00009936"/>
    </source>
</evidence>
<dbReference type="Pfam" id="PF20671">
    <property type="entry name" value="COG3_C"/>
    <property type="match status" value="1"/>
</dbReference>
<feature type="domain" description="Conserved oligomeric Golgi complex subunit 3 N-terminal" evidence="10">
    <location>
        <begin position="160"/>
        <end position="303"/>
    </location>
</feature>
<dbReference type="GO" id="GO:0000139">
    <property type="term" value="C:Golgi membrane"/>
    <property type="evidence" value="ECO:0007669"/>
    <property type="project" value="UniProtKB-SubCell"/>
</dbReference>
<keyword evidence="7" id="KW-0472">Membrane</keyword>
<reference evidence="12 13" key="1">
    <citation type="submission" date="2018-11" db="EMBL/GenBank/DDBJ databases">
        <title>Genome assembly of Steccherinum ochraceum LE-BIN_3174, the white-rot fungus of the Steccherinaceae family (The Residual Polyporoid clade, Polyporales, Basidiomycota).</title>
        <authorList>
            <person name="Fedorova T.V."/>
            <person name="Glazunova O.A."/>
            <person name="Landesman E.O."/>
            <person name="Moiseenko K.V."/>
            <person name="Psurtseva N.V."/>
            <person name="Savinova O.S."/>
            <person name="Shakhova N.V."/>
            <person name="Tyazhelova T.V."/>
            <person name="Vasina D.V."/>
        </authorList>
    </citation>
    <scope>NUCLEOTIDE SEQUENCE [LARGE SCALE GENOMIC DNA]</scope>
    <source>
        <strain evidence="12 13">LE-BIN_3174</strain>
    </source>
</reference>
<dbReference type="PANTHER" id="PTHR13302:SF8">
    <property type="entry name" value="CONSERVED OLIGOMERIC GOLGI COMPLEX SUBUNIT 3"/>
    <property type="match status" value="1"/>
</dbReference>
<dbReference type="InterPro" id="IPR007265">
    <property type="entry name" value="COG_su3"/>
</dbReference>
<evidence type="ECO:0000256" key="4">
    <source>
        <dbReference type="ARBA" id="ARBA00022448"/>
    </source>
</evidence>
<keyword evidence="4" id="KW-0813">Transport</keyword>
<keyword evidence="5" id="KW-0653">Protein transport</keyword>
<dbReference type="OrthoDB" id="296793at2759"/>
<keyword evidence="13" id="KW-1185">Reference proteome</keyword>
<dbReference type="Proteomes" id="UP000292702">
    <property type="component" value="Unassembled WGS sequence"/>
</dbReference>
<comment type="caution">
    <text evidence="12">The sequence shown here is derived from an EMBL/GenBank/DDBJ whole genome shotgun (WGS) entry which is preliminary data.</text>
</comment>
<dbReference type="AlphaFoldDB" id="A0A4R0R9T7"/>
<evidence type="ECO:0000256" key="8">
    <source>
        <dbReference type="ARBA" id="ARBA00031339"/>
    </source>
</evidence>
<dbReference type="InterPro" id="IPR048320">
    <property type="entry name" value="COG3_N"/>
</dbReference>
<evidence type="ECO:0000313" key="12">
    <source>
        <dbReference type="EMBL" id="TCD63383.1"/>
    </source>
</evidence>
<feature type="domain" description="Conserved oligomeric Golgi complex subunit 3 C-terminal" evidence="11">
    <location>
        <begin position="325"/>
        <end position="666"/>
    </location>
</feature>
<feature type="region of interest" description="Disordered" evidence="9">
    <location>
        <begin position="67"/>
        <end position="128"/>
    </location>
</feature>
<protein>
    <recommendedName>
        <fullName evidence="3">Conserved oligomeric Golgi complex subunit 3</fullName>
    </recommendedName>
    <alternativeName>
        <fullName evidence="8">Component of oligomeric Golgi complex 3</fullName>
    </alternativeName>
</protein>
<accession>A0A4R0R9T7</accession>
<evidence type="ECO:0000313" key="13">
    <source>
        <dbReference type="Proteomes" id="UP000292702"/>
    </source>
</evidence>
<evidence type="ECO:0000256" key="5">
    <source>
        <dbReference type="ARBA" id="ARBA00022927"/>
    </source>
</evidence>
<dbReference type="GO" id="GO:0007030">
    <property type="term" value="P:Golgi organization"/>
    <property type="evidence" value="ECO:0007669"/>
    <property type="project" value="TreeGrafter"/>
</dbReference>
<comment type="similarity">
    <text evidence="2">Belongs to the COG3 family.</text>
</comment>
<dbReference type="GO" id="GO:0005801">
    <property type="term" value="C:cis-Golgi network"/>
    <property type="evidence" value="ECO:0007669"/>
    <property type="project" value="InterPro"/>
</dbReference>
<dbReference type="EMBL" id="RWJN01000302">
    <property type="protein sequence ID" value="TCD63383.1"/>
    <property type="molecule type" value="Genomic_DNA"/>
</dbReference>
<dbReference type="STRING" id="92696.A0A4R0R9T7"/>
<dbReference type="Pfam" id="PF04136">
    <property type="entry name" value="COG3_N"/>
    <property type="match status" value="1"/>
</dbReference>
<organism evidence="12 13">
    <name type="scientific">Steccherinum ochraceum</name>
    <dbReference type="NCBI Taxonomy" id="92696"/>
    <lineage>
        <taxon>Eukaryota</taxon>
        <taxon>Fungi</taxon>
        <taxon>Dikarya</taxon>
        <taxon>Basidiomycota</taxon>
        <taxon>Agaricomycotina</taxon>
        <taxon>Agaricomycetes</taxon>
        <taxon>Polyporales</taxon>
        <taxon>Steccherinaceae</taxon>
        <taxon>Steccherinum</taxon>
    </lineage>
</organism>
<evidence type="ECO:0000256" key="3">
    <source>
        <dbReference type="ARBA" id="ARBA00020976"/>
    </source>
</evidence>
<evidence type="ECO:0000259" key="11">
    <source>
        <dbReference type="Pfam" id="PF20671"/>
    </source>
</evidence>
<dbReference type="InterPro" id="IPR048685">
    <property type="entry name" value="COG3_C"/>
</dbReference>
<comment type="subcellular location">
    <subcellularLocation>
        <location evidence="1">Golgi apparatus membrane</location>
        <topology evidence="1">Peripheral membrane protein</topology>
    </subcellularLocation>
</comment>
<dbReference type="PANTHER" id="PTHR13302">
    <property type="entry name" value="CONSERVED OLIGOMERIC GOLGI COMPLEX COMPONENT 3"/>
    <property type="match status" value="1"/>
</dbReference>
<dbReference type="GO" id="GO:0006886">
    <property type="term" value="P:intracellular protein transport"/>
    <property type="evidence" value="ECO:0007669"/>
    <property type="project" value="InterPro"/>
</dbReference>